<feature type="domain" description="DUF6985" evidence="1">
    <location>
        <begin position="5"/>
        <end position="148"/>
    </location>
</feature>
<dbReference type="Pfam" id="PF22481">
    <property type="entry name" value="DUF6985"/>
    <property type="match status" value="1"/>
</dbReference>
<keyword evidence="3" id="KW-1185">Reference proteome</keyword>
<dbReference type="AlphaFoldDB" id="A0A1K0GR09"/>
<accession>A0A1K0GR09</accession>
<sequence length="169" mass="18789">MDPDFDGYRSAPVPVPVLGGAACRFIVEGYDDDPAPEDFHVAIRTFLALDRGALEAASPFIYAYYRDITDQLLAAGDDEWLVDIAGPERVLDHVRLGAEPTIARHFSGDRHVYVSIECECAWEPEHGLQIVFRDGATVTKVGPYDGHLTHWAAFDDDRLDGVVYPARRD</sequence>
<protein>
    <recommendedName>
        <fullName evidence="1">DUF6985 domain-containing protein</fullName>
    </recommendedName>
</protein>
<dbReference type="Proteomes" id="UP000182486">
    <property type="component" value="Unassembled WGS sequence"/>
</dbReference>
<evidence type="ECO:0000313" key="2">
    <source>
        <dbReference type="EMBL" id="OJF14838.1"/>
    </source>
</evidence>
<proteinExistence type="predicted"/>
<evidence type="ECO:0000313" key="3">
    <source>
        <dbReference type="Proteomes" id="UP000182486"/>
    </source>
</evidence>
<dbReference type="EMBL" id="MEIA01000081">
    <property type="protein sequence ID" value="OJF14838.1"/>
    <property type="molecule type" value="Genomic_DNA"/>
</dbReference>
<evidence type="ECO:0000259" key="1">
    <source>
        <dbReference type="Pfam" id="PF22481"/>
    </source>
</evidence>
<organism evidence="2 3">
    <name type="scientific">Couchioplanes caeruleus subsp. caeruleus</name>
    <dbReference type="NCBI Taxonomy" id="56427"/>
    <lineage>
        <taxon>Bacteria</taxon>
        <taxon>Bacillati</taxon>
        <taxon>Actinomycetota</taxon>
        <taxon>Actinomycetes</taxon>
        <taxon>Micromonosporales</taxon>
        <taxon>Micromonosporaceae</taxon>
        <taxon>Couchioplanes</taxon>
    </lineage>
</organism>
<name>A0A1K0GR09_9ACTN</name>
<gene>
    <name evidence="2" type="ORF">BG844_07700</name>
</gene>
<dbReference type="InterPro" id="IPR054254">
    <property type="entry name" value="DUF6985"/>
</dbReference>
<comment type="caution">
    <text evidence="2">The sequence shown here is derived from an EMBL/GenBank/DDBJ whole genome shotgun (WGS) entry which is preliminary data.</text>
</comment>
<reference evidence="2 3" key="1">
    <citation type="submission" date="2016-09" db="EMBL/GenBank/DDBJ databases">
        <title>Couchioplanes caeruleus draft genome sequence.</title>
        <authorList>
            <person name="Sheehan J."/>
            <person name="Caffrey P."/>
        </authorList>
    </citation>
    <scope>NUCLEOTIDE SEQUENCE [LARGE SCALE GENOMIC DNA]</scope>
    <source>
        <strain evidence="2 3">DSM 43634</strain>
    </source>
</reference>